<name>A0AA43GRK7_9CYAN</name>
<reference evidence="1 2" key="1">
    <citation type="journal article" date="2023" name="J. Phycol.">
        <title>Chrysosporum ovalisporum is synonymous with the true-branching cyanobacterium Umezakia natans (Nostocales/Aphanizomenonaceae).</title>
        <authorList>
            <person name="McGregor G.B."/>
            <person name="Sendall B.C."/>
            <person name="Niiyama Y."/>
            <person name="Tuji A."/>
            <person name="Willis A."/>
        </authorList>
    </citation>
    <scope>NUCLEOTIDE SEQUENCE [LARGE SCALE GENOMIC DNA]</scope>
    <source>
        <strain evidence="1 2">ANA360D</strain>
    </source>
</reference>
<evidence type="ECO:0000313" key="1">
    <source>
        <dbReference type="EMBL" id="MDH6060428.1"/>
    </source>
</evidence>
<dbReference type="RefSeq" id="WP_280654429.1">
    <property type="nucleotide sequence ID" value="NZ_JANQDH010000051.1"/>
</dbReference>
<dbReference type="AlphaFoldDB" id="A0AA43GRK7"/>
<dbReference type="GO" id="GO:0003677">
    <property type="term" value="F:DNA binding"/>
    <property type="evidence" value="ECO:0007669"/>
    <property type="project" value="UniProtKB-KW"/>
</dbReference>
<dbReference type="Proteomes" id="UP001159387">
    <property type="component" value="Unassembled WGS sequence"/>
</dbReference>
<keyword evidence="2" id="KW-1185">Reference proteome</keyword>
<dbReference type="EMBL" id="JANQDH010000051">
    <property type="protein sequence ID" value="MDH6060428.1"/>
    <property type="molecule type" value="Genomic_DNA"/>
</dbReference>
<sequence>MTTSQQQEILNLRELNLTPKQIARKLGIKVSEVNEVLQNQAQQTALNRLAKGELDPIYQCLANDFLVRLIHTIPRENHTNNPLATIDPVENSDDIDVGLGLVIIAREARYNRISFCSYLLDVWCLGVKDTIPPRTVDRIDFKRVVEQLFDMFPGKPQEVTLEVAQGIIFSACEYSESLGFQPHKDFEQSRSHIGEWDGIIRIKCGRNGKPCYVGGPHDDSQQIIETLRQTMGEGNFDFIQDI</sequence>
<proteinExistence type="predicted"/>
<comment type="caution">
    <text evidence="1">The sequence shown here is derived from an EMBL/GenBank/DDBJ whole genome shotgun (WGS) entry which is preliminary data.</text>
</comment>
<evidence type="ECO:0000313" key="2">
    <source>
        <dbReference type="Proteomes" id="UP001159387"/>
    </source>
</evidence>
<organism evidence="1 2">
    <name type="scientific">Chrysosporum bergii ANA360D</name>
    <dbReference type="NCBI Taxonomy" id="617107"/>
    <lineage>
        <taxon>Bacteria</taxon>
        <taxon>Bacillati</taxon>
        <taxon>Cyanobacteriota</taxon>
        <taxon>Cyanophyceae</taxon>
        <taxon>Nostocales</taxon>
        <taxon>Nodulariaceae</taxon>
        <taxon>Chrysosporum</taxon>
    </lineage>
</organism>
<protein>
    <submittedName>
        <fullName evidence="1">DNA-binding response regulator</fullName>
    </submittedName>
</protein>
<keyword evidence="1" id="KW-0238">DNA-binding</keyword>
<gene>
    <name evidence="1" type="ORF">NWP17_08255</name>
</gene>
<accession>A0AA43GRK7</accession>